<protein>
    <submittedName>
        <fullName evidence="1">Exocyst complex component 2</fullName>
    </submittedName>
</protein>
<keyword evidence="2" id="KW-1185">Reference proteome</keyword>
<comment type="caution">
    <text evidence="1">The sequence shown here is derived from an EMBL/GenBank/DDBJ whole genome shotgun (WGS) entry which is preliminary data.</text>
</comment>
<gene>
    <name evidence="1" type="ORF">FWK35_00003004</name>
</gene>
<dbReference type="AlphaFoldDB" id="A0A6G0YW62"/>
<reference evidence="1 2" key="1">
    <citation type="submission" date="2019-08" db="EMBL/GenBank/DDBJ databases">
        <title>Whole genome of Aphis craccivora.</title>
        <authorList>
            <person name="Voronova N.V."/>
            <person name="Shulinski R.S."/>
            <person name="Bandarenka Y.V."/>
            <person name="Zhorov D.G."/>
            <person name="Warner D."/>
        </authorList>
    </citation>
    <scope>NUCLEOTIDE SEQUENCE [LARGE SCALE GENOMIC DNA]</scope>
    <source>
        <strain evidence="1">180601</strain>
        <tissue evidence="1">Whole Body</tissue>
    </source>
</reference>
<sequence length="65" mass="7822">MTLLFIYTFYVPRCVLKCFEQFKTRMHLQILCFLTPLPNNIETMEIKNCHHSTLKNQSQISYHLT</sequence>
<evidence type="ECO:0000313" key="1">
    <source>
        <dbReference type="EMBL" id="KAF0762078.1"/>
    </source>
</evidence>
<accession>A0A6G0YW62</accession>
<organism evidence="1 2">
    <name type="scientific">Aphis craccivora</name>
    <name type="common">Cowpea aphid</name>
    <dbReference type="NCBI Taxonomy" id="307492"/>
    <lineage>
        <taxon>Eukaryota</taxon>
        <taxon>Metazoa</taxon>
        <taxon>Ecdysozoa</taxon>
        <taxon>Arthropoda</taxon>
        <taxon>Hexapoda</taxon>
        <taxon>Insecta</taxon>
        <taxon>Pterygota</taxon>
        <taxon>Neoptera</taxon>
        <taxon>Paraneoptera</taxon>
        <taxon>Hemiptera</taxon>
        <taxon>Sternorrhyncha</taxon>
        <taxon>Aphidomorpha</taxon>
        <taxon>Aphidoidea</taxon>
        <taxon>Aphididae</taxon>
        <taxon>Aphidini</taxon>
        <taxon>Aphis</taxon>
        <taxon>Aphis</taxon>
    </lineage>
</organism>
<name>A0A6G0YW62_APHCR</name>
<evidence type="ECO:0000313" key="2">
    <source>
        <dbReference type="Proteomes" id="UP000478052"/>
    </source>
</evidence>
<dbReference type="Proteomes" id="UP000478052">
    <property type="component" value="Unassembled WGS sequence"/>
</dbReference>
<dbReference type="EMBL" id="VUJU01002227">
    <property type="protein sequence ID" value="KAF0762078.1"/>
    <property type="molecule type" value="Genomic_DNA"/>
</dbReference>
<proteinExistence type="predicted"/>